<feature type="transmembrane region" description="Helical" evidence="1">
    <location>
        <begin position="134"/>
        <end position="155"/>
    </location>
</feature>
<proteinExistence type="predicted"/>
<evidence type="ECO:0000313" key="3">
    <source>
        <dbReference type="Proteomes" id="UP001217838"/>
    </source>
</evidence>
<dbReference type="EMBL" id="JAQNDN010000019">
    <property type="protein sequence ID" value="MDC0672323.1"/>
    <property type="molecule type" value="Genomic_DNA"/>
</dbReference>
<comment type="caution">
    <text evidence="2">The sequence shown here is derived from an EMBL/GenBank/DDBJ whole genome shotgun (WGS) entry which is preliminary data.</text>
</comment>
<protein>
    <submittedName>
        <fullName evidence="2">Uncharacterized protein</fullName>
    </submittedName>
</protein>
<organism evidence="2 3">
    <name type="scientific">Nannocystis radixulma</name>
    <dbReference type="NCBI Taxonomy" id="2995305"/>
    <lineage>
        <taxon>Bacteria</taxon>
        <taxon>Pseudomonadati</taxon>
        <taxon>Myxococcota</taxon>
        <taxon>Polyangia</taxon>
        <taxon>Nannocystales</taxon>
        <taxon>Nannocystaceae</taxon>
        <taxon>Nannocystis</taxon>
    </lineage>
</organism>
<dbReference type="Proteomes" id="UP001217838">
    <property type="component" value="Unassembled WGS sequence"/>
</dbReference>
<keyword evidence="1" id="KW-1133">Transmembrane helix</keyword>
<sequence>MAKILAVVTAASAVAVLPPWHRVFDSNQLNLAPVFDAMFVEGGPSATGSREVLGGRPIATCTGLEHLGPWPLGLLLVAAALAFFAARASSGRTARLSATAACAVALAAAFAAFNSHFLSHLFFDVNALGLTEPLFWSLQALMVPTALALGVCTFLEWRSARG</sequence>
<feature type="transmembrane region" description="Helical" evidence="1">
    <location>
        <begin position="98"/>
        <end position="122"/>
    </location>
</feature>
<gene>
    <name evidence="2" type="ORF">POL58_31535</name>
</gene>
<keyword evidence="1" id="KW-0472">Membrane</keyword>
<evidence type="ECO:0000313" key="2">
    <source>
        <dbReference type="EMBL" id="MDC0672323.1"/>
    </source>
</evidence>
<accession>A0ABT5BFW5</accession>
<keyword evidence="1" id="KW-0812">Transmembrane</keyword>
<evidence type="ECO:0000256" key="1">
    <source>
        <dbReference type="SAM" id="Phobius"/>
    </source>
</evidence>
<keyword evidence="3" id="KW-1185">Reference proteome</keyword>
<name>A0ABT5BFW5_9BACT</name>
<dbReference type="RefSeq" id="WP_272003841.1">
    <property type="nucleotide sequence ID" value="NZ_JAQNDN010000019.1"/>
</dbReference>
<feature type="transmembrane region" description="Helical" evidence="1">
    <location>
        <begin position="67"/>
        <end position="86"/>
    </location>
</feature>
<reference evidence="2 3" key="1">
    <citation type="submission" date="2022-11" db="EMBL/GenBank/DDBJ databases">
        <title>Minimal conservation of predation-associated metabolite biosynthetic gene clusters underscores biosynthetic potential of Myxococcota including descriptions for ten novel species: Archangium lansinium sp. nov., Myxococcus landrumus sp. nov., Nannocystis bai.</title>
        <authorList>
            <person name="Ahearne A."/>
            <person name="Stevens C."/>
            <person name="Dowd S."/>
        </authorList>
    </citation>
    <scope>NUCLEOTIDE SEQUENCE [LARGE SCALE GENOMIC DNA]</scope>
    <source>
        <strain evidence="2 3">NCELM</strain>
    </source>
</reference>